<proteinExistence type="predicted"/>
<feature type="region of interest" description="Disordered" evidence="1">
    <location>
        <begin position="31"/>
        <end position="50"/>
    </location>
</feature>
<protein>
    <submittedName>
        <fullName evidence="2">Uncharacterized protein</fullName>
    </submittedName>
</protein>
<accession>A0A382SFM5</accession>
<dbReference type="AlphaFoldDB" id="A0A382SFM5"/>
<dbReference type="EMBL" id="UINC01128719">
    <property type="protein sequence ID" value="SVD08653.1"/>
    <property type="molecule type" value="Genomic_DNA"/>
</dbReference>
<sequence>MFSLKQLNPICTLVLILTAFCLSNCSENSEYGDASDYEKGGYSPSGSDNSTGSGIIKGTVLDNASDALSGVSV</sequence>
<gene>
    <name evidence="2" type="ORF">METZ01_LOCUS361507</name>
</gene>
<organism evidence="2">
    <name type="scientific">marine metagenome</name>
    <dbReference type="NCBI Taxonomy" id="408172"/>
    <lineage>
        <taxon>unclassified sequences</taxon>
        <taxon>metagenomes</taxon>
        <taxon>ecological metagenomes</taxon>
    </lineage>
</organism>
<evidence type="ECO:0000256" key="1">
    <source>
        <dbReference type="SAM" id="MobiDB-lite"/>
    </source>
</evidence>
<name>A0A382SFM5_9ZZZZ</name>
<feature type="non-terminal residue" evidence="2">
    <location>
        <position position="1"/>
    </location>
</feature>
<feature type="non-terminal residue" evidence="2">
    <location>
        <position position="73"/>
    </location>
</feature>
<evidence type="ECO:0000313" key="2">
    <source>
        <dbReference type="EMBL" id="SVD08653.1"/>
    </source>
</evidence>
<reference evidence="2" key="1">
    <citation type="submission" date="2018-05" db="EMBL/GenBank/DDBJ databases">
        <authorList>
            <person name="Lanie J.A."/>
            <person name="Ng W.-L."/>
            <person name="Kazmierczak K.M."/>
            <person name="Andrzejewski T.M."/>
            <person name="Davidsen T.M."/>
            <person name="Wayne K.J."/>
            <person name="Tettelin H."/>
            <person name="Glass J.I."/>
            <person name="Rusch D."/>
            <person name="Podicherti R."/>
            <person name="Tsui H.-C.T."/>
            <person name="Winkler M.E."/>
        </authorList>
    </citation>
    <scope>NUCLEOTIDE SEQUENCE</scope>
</reference>